<accession>A0A8S2D7D6</accession>
<dbReference type="Proteomes" id="UP000682733">
    <property type="component" value="Unassembled WGS sequence"/>
</dbReference>
<dbReference type="InterPro" id="IPR036388">
    <property type="entry name" value="WH-like_DNA-bd_sf"/>
</dbReference>
<organism evidence="1 3">
    <name type="scientific">Didymodactylos carnosus</name>
    <dbReference type="NCBI Taxonomy" id="1234261"/>
    <lineage>
        <taxon>Eukaryota</taxon>
        <taxon>Metazoa</taxon>
        <taxon>Spiralia</taxon>
        <taxon>Gnathifera</taxon>
        <taxon>Rotifera</taxon>
        <taxon>Eurotatoria</taxon>
        <taxon>Bdelloidea</taxon>
        <taxon>Philodinida</taxon>
        <taxon>Philodinidae</taxon>
        <taxon>Didymodactylos</taxon>
    </lineage>
</organism>
<comment type="caution">
    <text evidence="1">The sequence shown here is derived from an EMBL/GenBank/DDBJ whole genome shotgun (WGS) entry which is preliminary data.</text>
</comment>
<name>A0A8S2D7D6_9BILA</name>
<proteinExistence type="predicted"/>
<evidence type="ECO:0000313" key="1">
    <source>
        <dbReference type="EMBL" id="CAF0830738.1"/>
    </source>
</evidence>
<dbReference type="AlphaFoldDB" id="A0A8S2D7D6"/>
<gene>
    <name evidence="1" type="ORF">OVA965_LOCUS6130</name>
    <name evidence="2" type="ORF">TMI583_LOCUS6126</name>
</gene>
<evidence type="ECO:0000313" key="3">
    <source>
        <dbReference type="Proteomes" id="UP000677228"/>
    </source>
</evidence>
<dbReference type="EMBL" id="CAJOBA010001803">
    <property type="protein sequence ID" value="CAF3615233.1"/>
    <property type="molecule type" value="Genomic_DNA"/>
</dbReference>
<dbReference type="EMBL" id="CAJNOK010001803">
    <property type="protein sequence ID" value="CAF0830738.1"/>
    <property type="molecule type" value="Genomic_DNA"/>
</dbReference>
<sequence length="113" mass="13196">MLNILQKHAKSSQENITRSQAVNLLNTFYEAKIFSDVKDDLNVSKKRFVEDDRIYRLLPSTDENVFQSFIQPPDVNKQTTNLSPSPSSVFELMYAYAKQKRKYSFNVLKLFSH</sequence>
<dbReference type="Gene3D" id="1.10.10.10">
    <property type="entry name" value="Winged helix-like DNA-binding domain superfamily/Winged helix DNA-binding domain"/>
    <property type="match status" value="1"/>
</dbReference>
<protein>
    <submittedName>
        <fullName evidence="1">Uncharacterized protein</fullName>
    </submittedName>
</protein>
<dbReference type="Proteomes" id="UP000677228">
    <property type="component" value="Unassembled WGS sequence"/>
</dbReference>
<reference evidence="1" key="1">
    <citation type="submission" date="2021-02" db="EMBL/GenBank/DDBJ databases">
        <authorList>
            <person name="Nowell W R."/>
        </authorList>
    </citation>
    <scope>NUCLEOTIDE SEQUENCE</scope>
</reference>
<evidence type="ECO:0000313" key="2">
    <source>
        <dbReference type="EMBL" id="CAF3615233.1"/>
    </source>
</evidence>